<sequence>MSKKNVILTLIIVINFVISGYLIYRNYDNGFTFPGLSPITSTFLRPDEAAQFFTPINGEVKKDFLTDEDYLNLQPYGYEIDYFIPTGSREPFAPFSELIVEP</sequence>
<keyword evidence="1" id="KW-0472">Membrane</keyword>
<evidence type="ECO:0000313" key="2">
    <source>
        <dbReference type="EMBL" id="PIS04960.1"/>
    </source>
</evidence>
<reference evidence="3" key="1">
    <citation type="submission" date="2017-09" db="EMBL/GenBank/DDBJ databases">
        <title>Depth-based differentiation of microbial function through sediment-hosted aquifers and enrichment of novel symbionts in the deep terrestrial subsurface.</title>
        <authorList>
            <person name="Probst A.J."/>
            <person name="Ladd B."/>
            <person name="Jarett J.K."/>
            <person name="Geller-Mcgrath D.E."/>
            <person name="Sieber C.M.K."/>
            <person name="Emerson J.B."/>
            <person name="Anantharaman K."/>
            <person name="Thomas B.C."/>
            <person name="Malmstrom R."/>
            <person name="Stieglmeier M."/>
            <person name="Klingl A."/>
            <person name="Woyke T."/>
            <person name="Ryan C.M."/>
            <person name="Banfield J.F."/>
        </authorList>
    </citation>
    <scope>NUCLEOTIDE SEQUENCE [LARGE SCALE GENOMIC DNA]</scope>
</reference>
<feature type="transmembrane region" description="Helical" evidence="1">
    <location>
        <begin position="6"/>
        <end position="24"/>
    </location>
</feature>
<gene>
    <name evidence="2" type="ORF">COT81_03750</name>
</gene>
<dbReference type="EMBL" id="PEZZ01000029">
    <property type="protein sequence ID" value="PIS04960.1"/>
    <property type="molecule type" value="Genomic_DNA"/>
</dbReference>
<dbReference type="Proteomes" id="UP000230935">
    <property type="component" value="Unassembled WGS sequence"/>
</dbReference>
<evidence type="ECO:0000256" key="1">
    <source>
        <dbReference type="SAM" id="Phobius"/>
    </source>
</evidence>
<keyword evidence="1" id="KW-0812">Transmembrane</keyword>
<keyword evidence="1" id="KW-1133">Transmembrane helix</keyword>
<evidence type="ECO:0000313" key="3">
    <source>
        <dbReference type="Proteomes" id="UP000230935"/>
    </source>
</evidence>
<organism evidence="2 3">
    <name type="scientific">Candidatus Buchananbacteria bacterium CG10_big_fil_rev_8_21_14_0_10_42_9</name>
    <dbReference type="NCBI Taxonomy" id="1974526"/>
    <lineage>
        <taxon>Bacteria</taxon>
        <taxon>Candidatus Buchananiibacteriota</taxon>
    </lineage>
</organism>
<protein>
    <submittedName>
        <fullName evidence="2">Uncharacterized protein</fullName>
    </submittedName>
</protein>
<proteinExistence type="predicted"/>
<dbReference type="AlphaFoldDB" id="A0A2H0W2U4"/>
<comment type="caution">
    <text evidence="2">The sequence shown here is derived from an EMBL/GenBank/DDBJ whole genome shotgun (WGS) entry which is preliminary data.</text>
</comment>
<accession>A0A2H0W2U4</accession>
<name>A0A2H0W2U4_9BACT</name>